<keyword evidence="3" id="KW-1133">Transmembrane helix</keyword>
<feature type="transmembrane region" description="Helical" evidence="3">
    <location>
        <begin position="27"/>
        <end position="49"/>
    </location>
</feature>
<keyword evidence="3" id="KW-0812">Transmembrane</keyword>
<keyword evidence="3" id="KW-0472">Membrane</keyword>
<accession>A0A7H9DYZ0</accession>
<evidence type="ECO:0000256" key="2">
    <source>
        <dbReference type="SAM" id="MobiDB-lite"/>
    </source>
</evidence>
<feature type="compositionally biased region" description="Polar residues" evidence="2">
    <location>
        <begin position="292"/>
        <end position="308"/>
    </location>
</feature>
<feature type="coiled-coil region" evidence="1">
    <location>
        <begin position="2216"/>
        <end position="2243"/>
    </location>
</feature>
<sequence length="2548" mass="283796">MIDPKKDEREIARSQIAKKKSLTSRQLLYVLTSIVLSLVATLVAIILHLQYGFPLMGLSILSVAIMQAAFISYVSIDALATRYISSKIFLPMVITAAIVGFAVMFQYGLPAVLTELGFNSIAVSVLLATCLSHTLLKSLAIKISSKIEERSLRSEARAQENSLGIRNSQENDLNAAEARVIVDAADVAREAQAEYAAEAGVFVHEGRKVLRVKGDNNASDAKTAAEDATQAIPAGNNVPSAVPSNDSAKVQGNNAVVRHPDPNPTVQQNKRAPVTESHTSPPAATPAKVSADNVQQGTNKVNSSQVSAQDKGAIQKGGASNSGKSRLIRVTHKANSVVGNGSNATAALDTRMPQANGVVESASNAIAVLDARIPQIKTVVEHDYDDIATVDIMNKVIKSIRFENDGYYGDSKRLIKVLHKGKGATAEDKMYVFINFDSTPWSQRVSADTEVFDDVRRGDWKRNIVEEVAKEGFANLYYDGFRDKFCLGQSRKFPVNKIIVYIGGSQAEAARVVRAHAPLAHNELFLQFRSDNVQSSDYQISLKKALELSSSACNVELCTYMPTTEINDKIVAKMLDVNQAQENDLWSRMRQQYLEYSAGLCGNDGATLGSERGLKKYITRNIDKVSALLNSGILPEESRIYAQKILDTISDRSIDDRDATTLDIAIEESCVLTQFCAVYSRGNELFNDLSFQDRQALVQQFLEDSSFRSVLINHALNAMFEFVQSEKGRVHYNMQDIEERMPYLCRQIPGLSLIAFQVVSAVIKEEVQGAKADSVVKSKNVNHGSEVVSILSKIAGFDISGNAVIEKTKEGEDNEILLSKHGISLSNVSIFLNNFISFAEQYKDLPASTQVYKCLYSNDSEVVKKLAMAVILTDLQGEHVTDTSLYASFKQRCSAQEIGILDHIIHPRDIKKFLFLQNALKQEVVGVTNSVIKSQGECVLYGLEHKSDPPTPPMPPKPTSTLREVLHKCVSWVSGNNNPGYVTLSEGPNSILQRIGSIEPKGLWENQEVGVKGLANAPNRRVILSLYVKIKSDVVINQEFIEHLDVARRCIDGVPVVLSRQGQFVNFAISGKEFSVISDHGVLNAQMVEGYGNDIRVMASVPDNVLHIMLKSSIPQDVRICRDNCNIYVNPTRGSDAVLVCDAEASLSTSSLLRVMLSDNIKLEGKSLPFKLYEHHCKDTIQVDAVNNFNLFSSYKSSARDGGILSKPMAEVLNGQVVADYRGTSLDFLSMIFGLSYTGNDLAPKSTAQVSYCIEEVEGNLLKQFFSDAYFRDLIISSAFLQIADAISVHGDESAQSHMDFSIFLKQMPITLEIFKAIAACARGQELSYEEEQYIDASVCESILLAVGKESAVFKEDGSFIEKACHQTRGINEVLYAFLLNRGCFLEIAAAEVSDNLEMIKDVSDRARLPGSKVRNALFSALESADYTEVDSPVLAEAMSIACADYFRRFVVRTFLPSDKASCDYINMHNVTKGFDAALHAFKCNRSDLIYSGFFTEYMPKHIKIRYPLVIDNCIGVHHANGPFYKQYAITPIDRDSIIKNVVSAKGHVGSWDSSGTQALEAISKDEIAARRECVNVLLERYCDAGIEDSAKEKIIGQLLGIGPRHFVKQCLLDRCKATGGQNPEERGRRRSAIVSCIKVFETAYVNNLVEKYIYVGGDPEAREQIVKALDAINALDLAKAYLVQKSKAVEGKDSVSVELIKKALNSLKLADEDIASRNELIQSQAERYLEAGVDSANGQLLITHILQMKTLRPVRQHLFEKYQAIKGNNLQEEQRIIEAIRFLDVDVMPVYIKELAENYLDVRGRGAAGKRLVKEMCSVEGIRPSIKCLFSKYQAIRGSDPQEEQRIKDAIASLNAVIRGIYAWGLDEGDENQKIEREEVIDELYFSGAIEKHTTIKDQGSQRGEQGNVIDSITAANELTSIRREAKHVSELAEKYIGAVDRDAERASIVKELDAKGAIGTAKKYLRVKHATVTTDSQKNRIQEAIDSLNTVTEAMARRAIRAQGLMRRYLSSPNEEMKMLLQEYIDARGKSVERSRIIGELLSIDALDMAIKYLEERYKYERGTGSQRESQLLEALDALDIDKKRGERLKALNGKNAFVKKLVGKYCDVMCKDAERKEILEELKSMKSFDITIDLDLERSAIKHQDSERAELLKEIIDALEWDMELEQVDSCIANYTTSIADKNDVLRAETLDDIRLNSYADLAMSRLSKRLDAATEDQDRERLQKVIDSLTQDFADYARKSVLVKELVEKCCDGVGKDAERKEILKELKSLKGADIMPDLRQEYDDLEHQDSKRAELLKEIVDSLERDIEHKKADGFIVDYKASVLGKDDVLRAKTVDGLHEKNHVDLAMSRLSEMRDAATEDQDREQLQKVIESLTQDFADYARKNARIKELLEEYIAARGKDAERVQIIRKVCNVDTVMPVKTMLIRHVNEKKGAIKHEMQRHLAKDICDIERDFEIIEEEQSRTKYLADKYLCAGGISKDAERRWIAEELCDMDTVQLAIDHLYTKCNAAENIENSHKDLIRKSIVDLARDCENREKNNGAC</sequence>
<feature type="coiled-coil region" evidence="1">
    <location>
        <begin position="2362"/>
        <end position="2389"/>
    </location>
</feature>
<organism evidence="4 5">
    <name type="scientific">Anaplasma phagocytophilum str. Norway variant1</name>
    <dbReference type="NCBI Taxonomy" id="1392506"/>
    <lineage>
        <taxon>Bacteria</taxon>
        <taxon>Pseudomonadati</taxon>
        <taxon>Pseudomonadota</taxon>
        <taxon>Alphaproteobacteria</taxon>
        <taxon>Rickettsiales</taxon>
        <taxon>Anaplasmataceae</taxon>
        <taxon>Anaplasma</taxon>
        <taxon>phagocytophilum group</taxon>
    </lineage>
</organism>
<feature type="compositionally biased region" description="Polar residues" evidence="2">
    <location>
        <begin position="264"/>
        <end position="282"/>
    </location>
</feature>
<evidence type="ECO:0000313" key="4">
    <source>
        <dbReference type="EMBL" id="QLL66788.1"/>
    </source>
</evidence>
<dbReference type="EMBL" id="CP046639">
    <property type="protein sequence ID" value="QLL66788.1"/>
    <property type="molecule type" value="Genomic_DNA"/>
</dbReference>
<feature type="transmembrane region" description="Helical" evidence="3">
    <location>
        <begin position="55"/>
        <end position="76"/>
    </location>
</feature>
<feature type="compositionally biased region" description="Polar residues" evidence="2">
    <location>
        <begin position="237"/>
        <end position="254"/>
    </location>
</feature>
<evidence type="ECO:0000256" key="1">
    <source>
        <dbReference type="SAM" id="Coils"/>
    </source>
</evidence>
<reference evidence="4 5" key="1">
    <citation type="submission" date="2019-12" db="EMBL/GenBank/DDBJ databases">
        <title>A sheep strain of Anaplasma phagocytophilum contains multiple genomes.</title>
        <authorList>
            <person name="Barbet A.F."/>
            <person name="Crosby F.L."/>
            <person name="Eskeland S."/>
            <person name="Stuen S."/>
            <person name="Granquist E.G."/>
            <person name="Munderloh U.G."/>
        </authorList>
    </citation>
    <scope>NUCLEOTIDE SEQUENCE [LARGE SCALE GENOMIC DNA]</scope>
    <source>
        <strain evidence="4 5">Norway Variant 1</strain>
    </source>
</reference>
<gene>
    <name evidence="4" type="ORF">O998_03160</name>
</gene>
<proteinExistence type="predicted"/>
<dbReference type="Proteomes" id="UP000510938">
    <property type="component" value="Chromosome"/>
</dbReference>
<evidence type="ECO:0000313" key="5">
    <source>
        <dbReference type="Proteomes" id="UP000510938"/>
    </source>
</evidence>
<feature type="region of interest" description="Disordered" evidence="2">
    <location>
        <begin position="220"/>
        <end position="323"/>
    </location>
</feature>
<protein>
    <submittedName>
        <fullName evidence="4">Uncharacterized protein</fullName>
    </submittedName>
</protein>
<evidence type="ECO:0000256" key="3">
    <source>
        <dbReference type="SAM" id="Phobius"/>
    </source>
</evidence>
<keyword evidence="1" id="KW-0175">Coiled coil</keyword>
<dbReference type="RefSeq" id="WP_180843377.1">
    <property type="nucleotide sequence ID" value="NZ_CP046639.1"/>
</dbReference>
<name>A0A7H9DYZ0_ANAPH</name>
<feature type="transmembrane region" description="Helical" evidence="3">
    <location>
        <begin position="88"/>
        <end position="109"/>
    </location>
</feature>